<protein>
    <recommendedName>
        <fullName evidence="3">Glycoside hydrolase family 38 N-terminal domain-containing protein</fullName>
    </recommendedName>
</protein>
<dbReference type="Pfam" id="PF16477">
    <property type="entry name" value="DUF5054"/>
    <property type="match status" value="1"/>
</dbReference>
<dbReference type="InterPro" id="IPR032482">
    <property type="entry name" value="DUF5054"/>
</dbReference>
<evidence type="ECO:0000313" key="1">
    <source>
        <dbReference type="EMBL" id="EFN51908.1"/>
    </source>
</evidence>
<dbReference type="OrthoDB" id="197879at2759"/>
<dbReference type="AlphaFoldDB" id="E1ZQC8"/>
<dbReference type="RefSeq" id="XP_005844010.1">
    <property type="nucleotide sequence ID" value="XM_005843948.1"/>
</dbReference>
<dbReference type="GeneID" id="17351334"/>
<dbReference type="eggNOG" id="ENOG502QVYK">
    <property type="taxonomic scope" value="Eukaryota"/>
</dbReference>
<dbReference type="KEGG" id="cvr:CHLNCDRAFT_54763"/>
<sequence>MATCKGSEHVGFKSTGITSSCHLVVAVPRVDAAAIKSAVKVGYQSRWDDGRVPAGGVDSTLPTLRASNRNPALSRMICVVREQRHQTPCHPAGLLEALYMRSASAGARAGTLSALDACGRACPPAPRPPLCCGLCRALLLLACLAAAAKEAAAAFPAPGGAANITKVTLVVATHLDVGYHSGGPEPGYDNNTLSRYFNTHFPRAVRVARQLRQRPGGTERLVFLTHSWLVSLFLDCPTHIGLVCPNATTVADFKAAVHRGDITWHALPHNAQVELYDADLLRFAVSLTHDLDRAFHLPPKITASQRDVPGLTRAAVPILADQGVRAISVGVNGGCAPPAVPHFTPFIWRDLPSGKELLAMWHPGGYSGTPVDGRWECVKADGLSHALCAAWSGDNSGPPDADEVLDIYARLRADFPGADIVAGGFDGFVADVLAAAPRLDLPVVTGEIGDTWIHGAAADPAKLAEYRALLRLPEHTAGVDQKEYPNDWEHWGNAAFHRRLANTSLGNPFAVAVHSWVRQRSYNRWAVQELGNSQEGLRAQEALSALQRGRVPPTPHAPSSGFQRRSLQEPLLFQSLAWQLELSSATGAIVGLHFKESDFNVMWEQYAFFETRDDWFAKDFSKPNSTLKGGARHAAYLPQAEEVWWRRNDDGGLHITVKSAFERYAVQSAGAPKVLWTEIRALPDTPDLLVDLVWEGKAPTRLAEAFWVTWIPRQQAGEWRSDTWGASNSWRWPLLAGLSAAPLPCLAAGCLLRAVNISSWLMWKLGQPISPLEVIRNGSHGLHAVGDEGVSVDSADGKRRLYIRSLDAALVSPVRHTPFPSLSTPPDLRHGVSYCLTNNIWGTNYAMWNPYLPRDASMRFRFVLQLEILPAVQAHMADA</sequence>
<proteinExistence type="predicted"/>
<name>E1ZQC8_CHLVA</name>
<dbReference type="EMBL" id="GL433859">
    <property type="protein sequence ID" value="EFN51908.1"/>
    <property type="molecule type" value="Genomic_DNA"/>
</dbReference>
<gene>
    <name evidence="1" type="ORF">CHLNCDRAFT_54763</name>
</gene>
<organism evidence="2">
    <name type="scientific">Chlorella variabilis</name>
    <name type="common">Green alga</name>
    <dbReference type="NCBI Taxonomy" id="554065"/>
    <lineage>
        <taxon>Eukaryota</taxon>
        <taxon>Viridiplantae</taxon>
        <taxon>Chlorophyta</taxon>
        <taxon>core chlorophytes</taxon>
        <taxon>Trebouxiophyceae</taxon>
        <taxon>Chlorellales</taxon>
        <taxon>Chlorellaceae</taxon>
        <taxon>Chlorella clade</taxon>
        <taxon>Chlorella</taxon>
    </lineage>
</organism>
<dbReference type="Proteomes" id="UP000008141">
    <property type="component" value="Unassembled WGS sequence"/>
</dbReference>
<evidence type="ECO:0000313" key="2">
    <source>
        <dbReference type="Proteomes" id="UP000008141"/>
    </source>
</evidence>
<evidence type="ECO:0008006" key="3">
    <source>
        <dbReference type="Google" id="ProtNLM"/>
    </source>
</evidence>
<dbReference type="STRING" id="554065.E1ZQC8"/>
<accession>E1ZQC8</accession>
<dbReference type="CDD" id="cd10791">
    <property type="entry name" value="GH38N_AMII_like_1"/>
    <property type="match status" value="1"/>
</dbReference>
<keyword evidence="2" id="KW-1185">Reference proteome</keyword>
<dbReference type="InParanoid" id="E1ZQC8"/>
<reference evidence="1 2" key="1">
    <citation type="journal article" date="2010" name="Plant Cell">
        <title>The Chlorella variabilis NC64A genome reveals adaptation to photosymbiosis, coevolution with viruses, and cryptic sex.</title>
        <authorList>
            <person name="Blanc G."/>
            <person name="Duncan G."/>
            <person name="Agarkova I."/>
            <person name="Borodovsky M."/>
            <person name="Gurnon J."/>
            <person name="Kuo A."/>
            <person name="Lindquist E."/>
            <person name="Lucas S."/>
            <person name="Pangilinan J."/>
            <person name="Polle J."/>
            <person name="Salamov A."/>
            <person name="Terry A."/>
            <person name="Yamada T."/>
            <person name="Dunigan D.D."/>
            <person name="Grigoriev I.V."/>
            <person name="Claverie J.M."/>
            <person name="Van Etten J.L."/>
        </authorList>
    </citation>
    <scope>NUCLEOTIDE SEQUENCE [LARGE SCALE GENOMIC DNA]</scope>
    <source>
        <strain evidence="1 2">NC64A</strain>
    </source>
</reference>